<dbReference type="GO" id="GO:0005634">
    <property type="term" value="C:nucleus"/>
    <property type="evidence" value="ECO:0007669"/>
    <property type="project" value="TreeGrafter"/>
</dbReference>
<keyword evidence="2" id="KW-0479">Metal-binding</keyword>
<feature type="domain" description="Helicase ATP-binding" evidence="12">
    <location>
        <begin position="504"/>
        <end position="697"/>
    </location>
</feature>
<dbReference type="Proteomes" id="UP001378960">
    <property type="component" value="Unassembled WGS sequence"/>
</dbReference>
<evidence type="ECO:0000256" key="5">
    <source>
        <dbReference type="ARBA" id="ARBA00022801"/>
    </source>
</evidence>
<comment type="caution">
    <text evidence="14">The sequence shown here is derived from an EMBL/GenBank/DDBJ whole genome shotgun (WGS) entry which is preliminary data.</text>
</comment>
<protein>
    <submittedName>
        <fullName evidence="14">DNA helicase</fullName>
    </submittedName>
</protein>
<feature type="domain" description="Helicase C-terminal" evidence="13">
    <location>
        <begin position="1016"/>
        <end position="1175"/>
    </location>
</feature>
<gene>
    <name evidence="14" type="ORF">DAPK24_018480</name>
</gene>
<evidence type="ECO:0000259" key="13">
    <source>
        <dbReference type="PROSITE" id="PS51194"/>
    </source>
</evidence>
<dbReference type="InterPro" id="IPR014001">
    <property type="entry name" value="Helicase_ATP-bd"/>
</dbReference>
<organism evidence="14 15">
    <name type="scientific">Pichia kluyveri</name>
    <name type="common">Yeast</name>
    <dbReference type="NCBI Taxonomy" id="36015"/>
    <lineage>
        <taxon>Eukaryota</taxon>
        <taxon>Fungi</taxon>
        <taxon>Dikarya</taxon>
        <taxon>Ascomycota</taxon>
        <taxon>Saccharomycotina</taxon>
        <taxon>Pichiomycetes</taxon>
        <taxon>Pichiales</taxon>
        <taxon>Pichiaceae</taxon>
        <taxon>Pichia</taxon>
    </lineage>
</organism>
<dbReference type="SMART" id="SM00184">
    <property type="entry name" value="RING"/>
    <property type="match status" value="1"/>
</dbReference>
<dbReference type="GO" id="GO:0006281">
    <property type="term" value="P:DNA repair"/>
    <property type="evidence" value="ECO:0007669"/>
    <property type="project" value="TreeGrafter"/>
</dbReference>
<dbReference type="GO" id="GO:0005524">
    <property type="term" value="F:ATP binding"/>
    <property type="evidence" value="ECO:0007669"/>
    <property type="project" value="UniProtKB-KW"/>
</dbReference>
<dbReference type="InterPro" id="IPR049730">
    <property type="entry name" value="SNF2/RAD54-like_C"/>
</dbReference>
<dbReference type="Pfam" id="PF00176">
    <property type="entry name" value="SNF2-rel_dom"/>
    <property type="match status" value="1"/>
</dbReference>
<evidence type="ECO:0000256" key="3">
    <source>
        <dbReference type="ARBA" id="ARBA00022741"/>
    </source>
</evidence>
<dbReference type="InterPro" id="IPR027417">
    <property type="entry name" value="P-loop_NTPase"/>
</dbReference>
<feature type="region of interest" description="Disordered" evidence="10">
    <location>
        <begin position="122"/>
        <end position="151"/>
    </location>
</feature>
<dbReference type="PANTHER" id="PTHR45626">
    <property type="entry name" value="TRANSCRIPTION TERMINATION FACTOR 2-RELATED"/>
    <property type="match status" value="1"/>
</dbReference>
<dbReference type="SUPFAM" id="SSF52540">
    <property type="entry name" value="P-loop containing nucleoside triphosphate hydrolases"/>
    <property type="match status" value="2"/>
</dbReference>
<evidence type="ECO:0000313" key="14">
    <source>
        <dbReference type="EMBL" id="GMM45273.1"/>
    </source>
</evidence>
<evidence type="ECO:0000256" key="2">
    <source>
        <dbReference type="ARBA" id="ARBA00022723"/>
    </source>
</evidence>
<dbReference type="GO" id="GO:0004386">
    <property type="term" value="F:helicase activity"/>
    <property type="evidence" value="ECO:0007669"/>
    <property type="project" value="UniProtKB-KW"/>
</dbReference>
<reference evidence="14 15" key="1">
    <citation type="journal article" date="2023" name="Elife">
        <title>Identification of key yeast species and microbe-microbe interactions impacting larval growth of Drosophila in the wild.</title>
        <authorList>
            <person name="Mure A."/>
            <person name="Sugiura Y."/>
            <person name="Maeda R."/>
            <person name="Honda K."/>
            <person name="Sakurai N."/>
            <person name="Takahashi Y."/>
            <person name="Watada M."/>
            <person name="Katoh T."/>
            <person name="Gotoh A."/>
            <person name="Gotoh Y."/>
            <person name="Taniguchi I."/>
            <person name="Nakamura K."/>
            <person name="Hayashi T."/>
            <person name="Katayama T."/>
            <person name="Uemura T."/>
            <person name="Hattori Y."/>
        </authorList>
    </citation>
    <scope>NUCLEOTIDE SEQUENCE [LARGE SCALE GENOMIC DNA]</scope>
    <source>
        <strain evidence="14 15">PK-24</strain>
    </source>
</reference>
<dbReference type="SMART" id="SM00487">
    <property type="entry name" value="DEXDc"/>
    <property type="match status" value="1"/>
</dbReference>
<dbReference type="InterPro" id="IPR038718">
    <property type="entry name" value="SNF2-like_sf"/>
</dbReference>
<dbReference type="PROSITE" id="PS50089">
    <property type="entry name" value="ZF_RING_2"/>
    <property type="match status" value="1"/>
</dbReference>
<evidence type="ECO:0000256" key="6">
    <source>
        <dbReference type="ARBA" id="ARBA00022806"/>
    </source>
</evidence>
<evidence type="ECO:0000256" key="7">
    <source>
        <dbReference type="ARBA" id="ARBA00022833"/>
    </source>
</evidence>
<keyword evidence="5" id="KW-0378">Hydrolase</keyword>
<dbReference type="PANTHER" id="PTHR45626:SF22">
    <property type="entry name" value="DNA REPAIR PROTEIN RAD5"/>
    <property type="match status" value="1"/>
</dbReference>
<dbReference type="AlphaFoldDB" id="A0AAV5R150"/>
<evidence type="ECO:0000259" key="12">
    <source>
        <dbReference type="PROSITE" id="PS51192"/>
    </source>
</evidence>
<evidence type="ECO:0000313" key="15">
    <source>
        <dbReference type="Proteomes" id="UP001378960"/>
    </source>
</evidence>
<dbReference type="CDD" id="cd18793">
    <property type="entry name" value="SF2_C_SNF"/>
    <property type="match status" value="1"/>
</dbReference>
<dbReference type="GO" id="GO:0008270">
    <property type="term" value="F:zinc ion binding"/>
    <property type="evidence" value="ECO:0007669"/>
    <property type="project" value="UniProtKB-KW"/>
</dbReference>
<dbReference type="InterPro" id="IPR017907">
    <property type="entry name" value="Znf_RING_CS"/>
</dbReference>
<dbReference type="SMART" id="SM00490">
    <property type="entry name" value="HELICc"/>
    <property type="match status" value="1"/>
</dbReference>
<evidence type="ECO:0000256" key="4">
    <source>
        <dbReference type="ARBA" id="ARBA00022771"/>
    </source>
</evidence>
<keyword evidence="15" id="KW-1185">Reference proteome</keyword>
<feature type="domain" description="RING-type" evidence="11">
    <location>
        <begin position="893"/>
        <end position="954"/>
    </location>
</feature>
<comment type="similarity">
    <text evidence="1">Belongs to the SNF2/RAD54 helicase family.</text>
</comment>
<feature type="compositionally biased region" description="Acidic residues" evidence="10">
    <location>
        <begin position="334"/>
        <end position="343"/>
    </location>
</feature>
<dbReference type="InterPro" id="IPR050628">
    <property type="entry name" value="SNF2_RAD54_helicase_TF"/>
</dbReference>
<dbReference type="Pfam" id="PF00271">
    <property type="entry name" value="Helicase_C"/>
    <property type="match status" value="1"/>
</dbReference>
<evidence type="ECO:0000259" key="11">
    <source>
        <dbReference type="PROSITE" id="PS50089"/>
    </source>
</evidence>
<keyword evidence="3" id="KW-0547">Nucleotide-binding</keyword>
<evidence type="ECO:0000256" key="8">
    <source>
        <dbReference type="ARBA" id="ARBA00022840"/>
    </source>
</evidence>
<evidence type="ECO:0000256" key="10">
    <source>
        <dbReference type="SAM" id="MobiDB-lite"/>
    </source>
</evidence>
<dbReference type="PROSITE" id="PS51194">
    <property type="entry name" value="HELICASE_CTER"/>
    <property type="match status" value="1"/>
</dbReference>
<dbReference type="Gene3D" id="3.30.40.10">
    <property type="entry name" value="Zinc/RING finger domain, C3HC4 (zinc finger)"/>
    <property type="match status" value="1"/>
</dbReference>
<accession>A0AAV5R150</accession>
<name>A0AAV5R150_PICKL</name>
<dbReference type="SUPFAM" id="SSF57850">
    <property type="entry name" value="RING/U-box"/>
    <property type="match status" value="1"/>
</dbReference>
<dbReference type="CDD" id="cd18008">
    <property type="entry name" value="DEXDc_SHPRH-like"/>
    <property type="match status" value="1"/>
</dbReference>
<dbReference type="InterPro" id="IPR000330">
    <property type="entry name" value="SNF2_N"/>
</dbReference>
<keyword evidence="7" id="KW-0862">Zinc</keyword>
<dbReference type="GO" id="GO:0008094">
    <property type="term" value="F:ATP-dependent activity, acting on DNA"/>
    <property type="evidence" value="ECO:0007669"/>
    <property type="project" value="TreeGrafter"/>
</dbReference>
<dbReference type="PROSITE" id="PS51192">
    <property type="entry name" value="HELICASE_ATP_BIND_1"/>
    <property type="match status" value="1"/>
</dbReference>
<dbReference type="EMBL" id="BTGB01000002">
    <property type="protein sequence ID" value="GMM45273.1"/>
    <property type="molecule type" value="Genomic_DNA"/>
</dbReference>
<dbReference type="PROSITE" id="PS00518">
    <property type="entry name" value="ZF_RING_1"/>
    <property type="match status" value="1"/>
</dbReference>
<feature type="region of interest" description="Disordered" evidence="10">
    <location>
        <begin position="320"/>
        <end position="381"/>
    </location>
</feature>
<keyword evidence="6 14" id="KW-0347">Helicase</keyword>
<dbReference type="InterPro" id="IPR001650">
    <property type="entry name" value="Helicase_C-like"/>
</dbReference>
<dbReference type="Gene3D" id="3.40.50.300">
    <property type="entry name" value="P-loop containing nucleotide triphosphate hydrolases"/>
    <property type="match status" value="1"/>
</dbReference>
<evidence type="ECO:0000256" key="9">
    <source>
        <dbReference type="PROSITE-ProRule" id="PRU00175"/>
    </source>
</evidence>
<evidence type="ECO:0000256" key="1">
    <source>
        <dbReference type="ARBA" id="ARBA00007025"/>
    </source>
</evidence>
<sequence>MNEERRKDGEFFDHSIPTILPSTNIEEKVPGDDKFVLFRTGLISILGGISETSVKLLYEKFQGSNTPIEDATNAYLDLPQSFTKPIIKSTPAIKEKKKPMQYEYQSRKRGIDSIIGNNEKSKFFKKETKPKTRNTSGKKSNAKPIGEPSVAEKPINDNKWKKYIGTINISCWCTRSVFSLKSIYEHNRLIFVNQPGSGAVYVNHKPENSNFKRELGRLTEEMAELIGPLLEDKAVVFESKLFYVYDERLSTGDSFVIRTDCFLSENIFEAPNSADYNDEFNADQIKMMKNSGGSIQAESRLKSLMLKLFDKLGLKSVQNTTKASSDDLNKPVILEDEDGDDSGSSEVENLEKNVEFDEEIAAGTPTDGTGGESNSEDGSLLSSNHIKDLYKNTEINNLQDSLPETTPNNFNLELRPYQKLGLSWMLQREKEYEPIGSNDEETDEISKDAVIEQLKLHENLVNPLWKEYTWPVLPDRLQDVDLPPNCNDQFYMNLYKGTCSLEKPIIKSNCKGGILADEMGLGKTITTLSLVLSFPKDYYYDILPDNHIEKIKDYAFSTTLIVVPMALLTQWEKEFIKVTKGKDHKLFIYYGSDSLGNLKRMLCGPNPPTVVLTTYGMIQSEWSKMDKLENLHRGTGLFSVRFLRIILDEGHNIRNKSTKTAKAIYSLQADRKWVLTGTPIINRLEDLFSLVHFLGLKPWSYHSLWKQCISVPFDTGKDVESAKELLKSILDPILLRRTKNQKDSNGKFLVELPPKHVRIEKLKFNKREDIIYKWLKERAVNSFNENVEAGLVFKNYSTILTQLLRLRQVCCHVDLITHTNDDTDNTLLTDKLDILNNKPLDQKRLSVKEDMEMVSLVRSIDKFEKEQKIPLEEINKLKNEIYDQYPNFDGVECAICTDDIKINTCVVTECKHCFCLGCLIEHFDFQLKHEKQADDETSEDSPLVIEKVFCPMCREEINKNRLFRTIKKNSNVVQDVVDIDTGSDYLTQKTISQNLKERDYIVRPFAPNQKSSKINALLIHLEMIRQESPGEKVIVFSQFTSFLDIIETELSKFEGEFDVLKFDGRLNLEQRQKILNDFDKPQFDEKKISVLLLSLKAGGVGLNLTVASRAFLMDPHWNNAIEFQAIDRLHRFGQLKNVEVIRFIMKDSIEERMLEIQASKNQLGETLTMSDEERKKRRLEELQKLFKQ</sequence>
<feature type="compositionally biased region" description="Polar residues" evidence="10">
    <location>
        <begin position="372"/>
        <end position="381"/>
    </location>
</feature>
<dbReference type="Gene3D" id="3.40.50.10810">
    <property type="entry name" value="Tandem AAA-ATPase domain"/>
    <property type="match status" value="1"/>
</dbReference>
<keyword evidence="4 9" id="KW-0863">Zinc-finger</keyword>
<dbReference type="InterPro" id="IPR013083">
    <property type="entry name" value="Znf_RING/FYVE/PHD"/>
</dbReference>
<dbReference type="GO" id="GO:0016787">
    <property type="term" value="F:hydrolase activity"/>
    <property type="evidence" value="ECO:0007669"/>
    <property type="project" value="UniProtKB-KW"/>
</dbReference>
<proteinExistence type="inferred from homology"/>
<keyword evidence="8" id="KW-0067">ATP-binding</keyword>
<dbReference type="InterPro" id="IPR001841">
    <property type="entry name" value="Znf_RING"/>
</dbReference>